<keyword evidence="3 6" id="KW-0812">Transmembrane</keyword>
<gene>
    <name evidence="9" type="ORF">TVAG_428580</name>
</gene>
<dbReference type="InParanoid" id="A2FJ48"/>
<evidence type="ECO:0000259" key="7">
    <source>
        <dbReference type="Pfam" id="PF07970"/>
    </source>
</evidence>
<reference evidence="9" key="1">
    <citation type="submission" date="2006-10" db="EMBL/GenBank/DDBJ databases">
        <authorList>
            <person name="Amadeo P."/>
            <person name="Zhao Q."/>
            <person name="Wortman J."/>
            <person name="Fraser-Liggett C."/>
            <person name="Carlton J."/>
        </authorList>
    </citation>
    <scope>NUCLEOTIDE SEQUENCE</scope>
    <source>
        <strain evidence="9">G3</strain>
    </source>
</reference>
<evidence type="ECO:0000256" key="5">
    <source>
        <dbReference type="ARBA" id="ARBA00023136"/>
    </source>
</evidence>
<dbReference type="Pfam" id="PF07970">
    <property type="entry name" value="COPIIcoated_ERV"/>
    <property type="match status" value="1"/>
</dbReference>
<evidence type="ECO:0008006" key="11">
    <source>
        <dbReference type="Google" id="ProtNLM"/>
    </source>
</evidence>
<dbReference type="GO" id="GO:0016020">
    <property type="term" value="C:membrane"/>
    <property type="evidence" value="ECO:0007669"/>
    <property type="project" value="UniProtKB-SubCell"/>
</dbReference>
<evidence type="ECO:0000259" key="8">
    <source>
        <dbReference type="Pfam" id="PF13850"/>
    </source>
</evidence>
<proteinExistence type="inferred from homology"/>
<dbReference type="InterPro" id="IPR012936">
    <property type="entry name" value="Erv_C"/>
</dbReference>
<dbReference type="AlphaFoldDB" id="A2FJ48"/>
<evidence type="ECO:0000313" key="9">
    <source>
        <dbReference type="EMBL" id="EAX95055.1"/>
    </source>
</evidence>
<dbReference type="VEuPathDB" id="TrichDB:TVAG_428580"/>
<dbReference type="PANTHER" id="PTHR10984:SF25">
    <property type="entry name" value="ENDOPLASMIC RETICULUM-GOLGI INTERMEDIATE COMPARTMENT PROTEIN 3"/>
    <property type="match status" value="1"/>
</dbReference>
<feature type="domain" description="Endoplasmic reticulum vesicle transporter C-terminal" evidence="7">
    <location>
        <begin position="130"/>
        <end position="343"/>
    </location>
</feature>
<evidence type="ECO:0000256" key="1">
    <source>
        <dbReference type="ARBA" id="ARBA00004141"/>
    </source>
</evidence>
<dbReference type="InterPro" id="IPR039542">
    <property type="entry name" value="Erv_N"/>
</dbReference>
<dbReference type="eggNOG" id="KOG2667">
    <property type="taxonomic scope" value="Eukaryota"/>
</dbReference>
<dbReference type="VEuPathDB" id="TrichDB:TVAGG3_0914740"/>
<evidence type="ECO:0000256" key="3">
    <source>
        <dbReference type="ARBA" id="ARBA00022692"/>
    </source>
</evidence>
<dbReference type="Proteomes" id="UP000001542">
    <property type="component" value="Unassembled WGS sequence"/>
</dbReference>
<evidence type="ECO:0000256" key="6">
    <source>
        <dbReference type="SAM" id="Phobius"/>
    </source>
</evidence>
<dbReference type="SMR" id="A2FJ48"/>
<keyword evidence="10" id="KW-1185">Reference proteome</keyword>
<dbReference type="OrthoDB" id="270930at2759"/>
<dbReference type="GO" id="GO:0030134">
    <property type="term" value="C:COPII-coated ER to Golgi transport vesicle"/>
    <property type="evidence" value="ECO:0000318"/>
    <property type="project" value="GO_Central"/>
</dbReference>
<reference evidence="9" key="2">
    <citation type="journal article" date="2007" name="Science">
        <title>Draft genome sequence of the sexually transmitted pathogen Trichomonas vaginalis.</title>
        <authorList>
            <person name="Carlton J.M."/>
            <person name="Hirt R.P."/>
            <person name="Silva J.C."/>
            <person name="Delcher A.L."/>
            <person name="Schatz M."/>
            <person name="Zhao Q."/>
            <person name="Wortman J.R."/>
            <person name="Bidwell S.L."/>
            <person name="Alsmark U.C.M."/>
            <person name="Besteiro S."/>
            <person name="Sicheritz-Ponten T."/>
            <person name="Noel C.J."/>
            <person name="Dacks J.B."/>
            <person name="Foster P.G."/>
            <person name="Simillion C."/>
            <person name="Van de Peer Y."/>
            <person name="Miranda-Saavedra D."/>
            <person name="Barton G.J."/>
            <person name="Westrop G.D."/>
            <person name="Mueller S."/>
            <person name="Dessi D."/>
            <person name="Fiori P.L."/>
            <person name="Ren Q."/>
            <person name="Paulsen I."/>
            <person name="Zhang H."/>
            <person name="Bastida-Corcuera F.D."/>
            <person name="Simoes-Barbosa A."/>
            <person name="Brown M.T."/>
            <person name="Hayes R.D."/>
            <person name="Mukherjee M."/>
            <person name="Okumura C.Y."/>
            <person name="Schneider R."/>
            <person name="Smith A.J."/>
            <person name="Vanacova S."/>
            <person name="Villalvazo M."/>
            <person name="Haas B.J."/>
            <person name="Pertea M."/>
            <person name="Feldblyum T.V."/>
            <person name="Utterback T.R."/>
            <person name="Shu C.L."/>
            <person name="Osoegawa K."/>
            <person name="de Jong P.J."/>
            <person name="Hrdy I."/>
            <person name="Horvathova L."/>
            <person name="Zubacova Z."/>
            <person name="Dolezal P."/>
            <person name="Malik S.B."/>
            <person name="Logsdon J.M. Jr."/>
            <person name="Henze K."/>
            <person name="Gupta A."/>
            <person name="Wang C.C."/>
            <person name="Dunne R.L."/>
            <person name="Upcroft J.A."/>
            <person name="Upcroft P."/>
            <person name="White O."/>
            <person name="Salzberg S.L."/>
            <person name="Tang P."/>
            <person name="Chiu C.-H."/>
            <person name="Lee Y.-S."/>
            <person name="Embley T.M."/>
            <person name="Coombs G.H."/>
            <person name="Mottram J.C."/>
            <person name="Tachezy J."/>
            <person name="Fraser-Liggett C.M."/>
            <person name="Johnson P.J."/>
        </authorList>
    </citation>
    <scope>NUCLEOTIDE SEQUENCE [LARGE SCALE GENOMIC DNA]</scope>
    <source>
        <strain evidence="9">G3</strain>
    </source>
</reference>
<comment type="similarity">
    <text evidence="2">Belongs to the ERGIC family.</text>
</comment>
<sequence length="358" mass="40771">MVTYLEFLDLFDKNTHDELKMTTKYGSVVSILLTVVSSILIITNVALYINPRIYRDLSVKPSVTSASETINISLTIKIAMPCYFLHIDYMDSLGFQRSYIKNTVTFRRLNNLGRVIGYTNDTLSDVCEPCYNLSTNPDECCNSCLKVQLLSLMQNKPVDFSKYRVCNNYEKKPNVSLSEKCLVKGKLTVNRIPGSFHIAPGTNVPQSAYLHDLSSMQMFHDMTHSIQRLRFGPHIPRTSNPLDNFKSFQQIPTHDRTYFYNLLITPVIFYRDGVEYLKGYEYTAFSEAIDTFQLFGISPGLFFQYQFTPYTIVVSANRQNFLQFISNTFGVISGIYACLSILDKLIGEDIGSNVVEIG</sequence>
<name>A2FJ48_TRIV3</name>
<feature type="domain" description="Endoplasmic reticulum vesicle transporter N-terminal" evidence="8">
    <location>
        <begin position="7"/>
        <end position="96"/>
    </location>
</feature>
<organism evidence="9 10">
    <name type="scientific">Trichomonas vaginalis (strain ATCC PRA-98 / G3)</name>
    <dbReference type="NCBI Taxonomy" id="412133"/>
    <lineage>
        <taxon>Eukaryota</taxon>
        <taxon>Metamonada</taxon>
        <taxon>Parabasalia</taxon>
        <taxon>Trichomonadida</taxon>
        <taxon>Trichomonadidae</taxon>
        <taxon>Trichomonas</taxon>
    </lineage>
</organism>
<dbReference type="KEGG" id="tva:4752800"/>
<evidence type="ECO:0000256" key="4">
    <source>
        <dbReference type="ARBA" id="ARBA00022989"/>
    </source>
</evidence>
<accession>A2FJ48</accession>
<dbReference type="EMBL" id="DS113825">
    <property type="protein sequence ID" value="EAX95055.1"/>
    <property type="molecule type" value="Genomic_DNA"/>
</dbReference>
<evidence type="ECO:0000256" key="2">
    <source>
        <dbReference type="ARBA" id="ARBA00005648"/>
    </source>
</evidence>
<protein>
    <recommendedName>
        <fullName evidence="11">Endoplasmic reticulum-Golgi intermediate compartment protein 3</fullName>
    </recommendedName>
</protein>
<dbReference type="RefSeq" id="XP_001307985.1">
    <property type="nucleotide sequence ID" value="XM_001307984.1"/>
</dbReference>
<comment type="subcellular location">
    <subcellularLocation>
        <location evidence="1">Membrane</location>
        <topology evidence="1">Multi-pass membrane protein</topology>
    </subcellularLocation>
</comment>
<keyword evidence="5 6" id="KW-0472">Membrane</keyword>
<keyword evidence="4 6" id="KW-1133">Transmembrane helix</keyword>
<dbReference type="Pfam" id="PF13850">
    <property type="entry name" value="ERGIC_N"/>
    <property type="match status" value="1"/>
</dbReference>
<dbReference type="InterPro" id="IPR045888">
    <property type="entry name" value="Erv"/>
</dbReference>
<dbReference type="STRING" id="5722.A2FJ48"/>
<dbReference type="GO" id="GO:0005783">
    <property type="term" value="C:endoplasmic reticulum"/>
    <property type="evidence" value="ECO:0000318"/>
    <property type="project" value="GO_Central"/>
</dbReference>
<feature type="transmembrane region" description="Helical" evidence="6">
    <location>
        <begin position="28"/>
        <end position="49"/>
    </location>
</feature>
<evidence type="ECO:0000313" key="10">
    <source>
        <dbReference type="Proteomes" id="UP000001542"/>
    </source>
</evidence>
<dbReference type="PANTHER" id="PTHR10984">
    <property type="entry name" value="ENDOPLASMIC RETICULUM-GOLGI INTERMEDIATE COMPARTMENT PROTEIN"/>
    <property type="match status" value="1"/>
</dbReference>